<accession>A0A6G1L6K7</accession>
<protein>
    <recommendedName>
        <fullName evidence="7">Mediator of RNA polymerase II transcription subunit 1</fullName>
    </recommendedName>
    <alternativeName>
        <fullName evidence="7">Mediator complex subunit 1</fullName>
    </alternativeName>
</protein>
<feature type="compositionally biased region" description="Polar residues" evidence="8">
    <location>
        <begin position="59"/>
        <end position="94"/>
    </location>
</feature>
<dbReference type="Pfam" id="PF10744">
    <property type="entry name" value="Med1"/>
    <property type="match status" value="1"/>
</dbReference>
<keyword evidence="4 7" id="KW-0010">Activator</keyword>
<keyword evidence="6 7" id="KW-0539">Nucleus</keyword>
<evidence type="ECO:0000256" key="6">
    <source>
        <dbReference type="ARBA" id="ARBA00023242"/>
    </source>
</evidence>
<keyword evidence="11" id="KW-1185">Reference proteome</keyword>
<feature type="domain" description="Mediator complex subunit Med1" evidence="9">
    <location>
        <begin position="162"/>
        <end position="544"/>
    </location>
</feature>
<gene>
    <name evidence="10" type="ORF">EJ03DRAFT_117914</name>
</gene>
<comment type="similarity">
    <text evidence="2 7">Belongs to the Mediator complex subunit 1 family.</text>
</comment>
<proteinExistence type="inferred from homology"/>
<dbReference type="GO" id="GO:0003712">
    <property type="term" value="F:transcription coregulator activity"/>
    <property type="evidence" value="ECO:0007669"/>
    <property type="project" value="InterPro"/>
</dbReference>
<evidence type="ECO:0000256" key="4">
    <source>
        <dbReference type="ARBA" id="ARBA00023159"/>
    </source>
</evidence>
<sequence length="683" mass="73219">MSTTPVPASALPSHAGSAAKKTAGHVTTPSHLGLSSPAPRSVPSPAATRKDQAIKTPINHPTSGSSQGSKTLGGTPMVQSLSQAGNNAPGTSPTAHGMSFGTPVGLGVDITPGQLAMPTPGMGGVPMNVTLSELGIGQPKRNEDEERRAKMRKVLKRIGKPQARLSVAGLCRLAKRSGCEQINSLDVSPQGISIAWPNKVIVDVVLRDDVPTSVDVLFDTRSKGLEAQTPAIANVLLHDLQAAASPMESNLDLFAASLGRLAHVDSLSRDGVSCFDALSGLYGSMDRLYQKESQRDKPSRVMKKQSGRPTVHRRRRIGLDLQYWSSSLAGGSVKPLDDDEIQTRQDDLHMLHLNVERCPATEYPAIRISETWLPDPLELPSVESGDGIPWQDPPPTLKTVSAAGDAVAVDNERKAPNVRFTASLDPPVVLPWQVANAVLQSVGVQHQLTEIPPAWHTAVIDPASKTACNDAASMTPVSSERQVVSRASDGEEIQITHCYTLEPLKAGDASFRLEKMPFSHPRQLVEALPILRQWAFLSSLIRPTMAGKQDKDLSNKGHVKNATSPTPSPYPQAPYSLADLLTPPPTPVTRTPPGHLPVHIGFVTSPVPTLSISFLEEAPNTLQGVNVQVLPNAELTVTVHDGDSRNNSRGGENEIAERKELGRALEACGDLGVWIEWLRRRSR</sequence>
<evidence type="ECO:0000256" key="8">
    <source>
        <dbReference type="SAM" id="MobiDB-lite"/>
    </source>
</evidence>
<reference evidence="10" key="1">
    <citation type="journal article" date="2020" name="Stud. Mycol.">
        <title>101 Dothideomycetes genomes: a test case for predicting lifestyles and emergence of pathogens.</title>
        <authorList>
            <person name="Haridas S."/>
            <person name="Albert R."/>
            <person name="Binder M."/>
            <person name="Bloem J."/>
            <person name="Labutti K."/>
            <person name="Salamov A."/>
            <person name="Andreopoulos B."/>
            <person name="Baker S."/>
            <person name="Barry K."/>
            <person name="Bills G."/>
            <person name="Bluhm B."/>
            <person name="Cannon C."/>
            <person name="Castanera R."/>
            <person name="Culley D."/>
            <person name="Daum C."/>
            <person name="Ezra D."/>
            <person name="Gonzalez J."/>
            <person name="Henrissat B."/>
            <person name="Kuo A."/>
            <person name="Liang C."/>
            <person name="Lipzen A."/>
            <person name="Lutzoni F."/>
            <person name="Magnuson J."/>
            <person name="Mondo S."/>
            <person name="Nolan M."/>
            <person name="Ohm R."/>
            <person name="Pangilinan J."/>
            <person name="Park H.-J."/>
            <person name="Ramirez L."/>
            <person name="Alfaro M."/>
            <person name="Sun H."/>
            <person name="Tritt A."/>
            <person name="Yoshinaga Y."/>
            <person name="Zwiers L.-H."/>
            <person name="Turgeon B."/>
            <person name="Goodwin S."/>
            <person name="Spatafora J."/>
            <person name="Crous P."/>
            <person name="Grigoriev I."/>
        </authorList>
    </citation>
    <scope>NUCLEOTIDE SEQUENCE</scope>
    <source>
        <strain evidence="10">CBS 116005</strain>
    </source>
</reference>
<comment type="function">
    <text evidence="7">Component of the Mediator complex, a coactivator involved in the regulated transcription of nearly all RNA polymerase II-dependent genes. Mediator functions as a bridge to convey information from gene-specific regulatory proteins to the basal RNA polymerase II transcription machinery. Mediator is recruited to promoters by direct interactions with regulatory proteins and serves as a scaffold for the assembly of a functional preinitiation complex with RNA polymerase II and the general transcription factors.</text>
</comment>
<dbReference type="GO" id="GO:0016592">
    <property type="term" value="C:mediator complex"/>
    <property type="evidence" value="ECO:0007669"/>
    <property type="project" value="InterPro"/>
</dbReference>
<feature type="region of interest" description="Disordered" evidence="8">
    <location>
        <begin position="292"/>
        <end position="311"/>
    </location>
</feature>
<evidence type="ECO:0000313" key="10">
    <source>
        <dbReference type="EMBL" id="KAF2768571.1"/>
    </source>
</evidence>
<evidence type="ECO:0000256" key="7">
    <source>
        <dbReference type="RuleBase" id="RU364059"/>
    </source>
</evidence>
<dbReference type="OrthoDB" id="5310959at2759"/>
<evidence type="ECO:0000256" key="1">
    <source>
        <dbReference type="ARBA" id="ARBA00004123"/>
    </source>
</evidence>
<dbReference type="PANTHER" id="PTHR35041">
    <property type="entry name" value="MEDIATOR OF RNA POLYMERASE II TRANSCRIPTION SUBUNIT 1"/>
    <property type="match status" value="1"/>
</dbReference>
<keyword evidence="5 7" id="KW-0804">Transcription</keyword>
<dbReference type="EMBL" id="ML995843">
    <property type="protein sequence ID" value="KAF2768571.1"/>
    <property type="molecule type" value="Genomic_DNA"/>
</dbReference>
<evidence type="ECO:0000256" key="2">
    <source>
        <dbReference type="ARBA" id="ARBA00006210"/>
    </source>
</evidence>
<name>A0A6G1L6K7_9PEZI</name>
<evidence type="ECO:0000256" key="5">
    <source>
        <dbReference type="ARBA" id="ARBA00023163"/>
    </source>
</evidence>
<feature type="compositionally biased region" description="Low complexity" evidence="8">
    <location>
        <begin position="35"/>
        <end position="47"/>
    </location>
</feature>
<dbReference type="AlphaFoldDB" id="A0A6G1L6K7"/>
<comment type="subcellular location">
    <subcellularLocation>
        <location evidence="1 7">Nucleus</location>
    </subcellularLocation>
</comment>
<feature type="compositionally biased region" description="Basic residues" evidence="8">
    <location>
        <begin position="300"/>
        <end position="311"/>
    </location>
</feature>
<evidence type="ECO:0000259" key="9">
    <source>
        <dbReference type="Pfam" id="PF10744"/>
    </source>
</evidence>
<feature type="region of interest" description="Disordered" evidence="8">
    <location>
        <begin position="1"/>
        <end position="100"/>
    </location>
</feature>
<organism evidence="10 11">
    <name type="scientific">Teratosphaeria nubilosa</name>
    <dbReference type="NCBI Taxonomy" id="161662"/>
    <lineage>
        <taxon>Eukaryota</taxon>
        <taxon>Fungi</taxon>
        <taxon>Dikarya</taxon>
        <taxon>Ascomycota</taxon>
        <taxon>Pezizomycotina</taxon>
        <taxon>Dothideomycetes</taxon>
        <taxon>Dothideomycetidae</taxon>
        <taxon>Mycosphaerellales</taxon>
        <taxon>Teratosphaeriaceae</taxon>
        <taxon>Teratosphaeria</taxon>
    </lineage>
</organism>
<dbReference type="PANTHER" id="PTHR35041:SF4">
    <property type="entry name" value="MEDIATOR OF RNA POLYMERASE II TRANSCRIPTION SUBUNIT 1"/>
    <property type="match status" value="1"/>
</dbReference>
<dbReference type="InterPro" id="IPR019680">
    <property type="entry name" value="Mediator_Med1"/>
</dbReference>
<feature type="region of interest" description="Disordered" evidence="8">
    <location>
        <begin position="547"/>
        <end position="591"/>
    </location>
</feature>
<evidence type="ECO:0000313" key="11">
    <source>
        <dbReference type="Proteomes" id="UP000799436"/>
    </source>
</evidence>
<dbReference type="GO" id="GO:0045944">
    <property type="term" value="P:positive regulation of transcription by RNA polymerase II"/>
    <property type="evidence" value="ECO:0007669"/>
    <property type="project" value="UniProtKB-ARBA"/>
</dbReference>
<evidence type="ECO:0000256" key="3">
    <source>
        <dbReference type="ARBA" id="ARBA00023015"/>
    </source>
</evidence>
<keyword evidence="3 7" id="KW-0805">Transcription regulation</keyword>
<dbReference type="Proteomes" id="UP000799436">
    <property type="component" value="Unassembled WGS sequence"/>
</dbReference>